<name>A0ABU6D0F3_9GAMM</name>
<dbReference type="InterPro" id="IPR043502">
    <property type="entry name" value="DNA/RNA_pol_sf"/>
</dbReference>
<dbReference type="RefSeq" id="WP_324696906.1">
    <property type="nucleotide sequence ID" value="NZ_JAYMYJ010000137.1"/>
</dbReference>
<evidence type="ECO:0000256" key="6">
    <source>
        <dbReference type="ARBA" id="ARBA00022918"/>
    </source>
</evidence>
<comment type="caution">
    <text evidence="11">The sequence shown here is derived from an EMBL/GenBank/DDBJ whole genome shotgun (WGS) entry which is preliminary data.</text>
</comment>
<dbReference type="InterPro" id="IPR051083">
    <property type="entry name" value="GrpII_Intron_Splice-Mob/Def"/>
</dbReference>
<dbReference type="EC" id="2.7.7.49" evidence="1"/>
<dbReference type="GO" id="GO:0003964">
    <property type="term" value="F:RNA-directed DNA polymerase activity"/>
    <property type="evidence" value="ECO:0007669"/>
    <property type="project" value="UniProtKB-KW"/>
</dbReference>
<dbReference type="PRINTS" id="PR00866">
    <property type="entry name" value="RNADNAPOLMS"/>
</dbReference>
<evidence type="ECO:0000256" key="4">
    <source>
        <dbReference type="ARBA" id="ARBA00022723"/>
    </source>
</evidence>
<evidence type="ECO:0000256" key="7">
    <source>
        <dbReference type="ARBA" id="ARBA00023118"/>
    </source>
</evidence>
<comment type="similarity">
    <text evidence="8">Belongs to the bacterial reverse transcriptase family.</text>
</comment>
<comment type="catalytic activity">
    <reaction evidence="9">
        <text>DNA(n) + a 2'-deoxyribonucleoside 5'-triphosphate = DNA(n+1) + diphosphate</text>
        <dbReference type="Rhea" id="RHEA:22508"/>
        <dbReference type="Rhea" id="RHEA-COMP:17339"/>
        <dbReference type="Rhea" id="RHEA-COMP:17340"/>
        <dbReference type="ChEBI" id="CHEBI:33019"/>
        <dbReference type="ChEBI" id="CHEBI:61560"/>
        <dbReference type="ChEBI" id="CHEBI:173112"/>
        <dbReference type="EC" id="2.7.7.49"/>
    </reaction>
</comment>
<gene>
    <name evidence="11" type="ORF">VSS37_16330</name>
</gene>
<dbReference type="EMBL" id="JAYMYJ010000137">
    <property type="protein sequence ID" value="MEB4592554.1"/>
    <property type="molecule type" value="Genomic_DNA"/>
</dbReference>
<organism evidence="11 12">
    <name type="scientific">Candidatus Thiothrix phosphatis</name>
    <dbReference type="NCBI Taxonomy" id="3112415"/>
    <lineage>
        <taxon>Bacteria</taxon>
        <taxon>Pseudomonadati</taxon>
        <taxon>Pseudomonadota</taxon>
        <taxon>Gammaproteobacteria</taxon>
        <taxon>Thiotrichales</taxon>
        <taxon>Thiotrichaceae</taxon>
        <taxon>Thiothrix</taxon>
    </lineage>
</organism>
<keyword evidence="3 11" id="KW-0548">Nucleotidyltransferase</keyword>
<dbReference type="Proteomes" id="UP001308005">
    <property type="component" value="Unassembled WGS sequence"/>
</dbReference>
<evidence type="ECO:0000256" key="2">
    <source>
        <dbReference type="ARBA" id="ARBA00022679"/>
    </source>
</evidence>
<evidence type="ECO:0000256" key="8">
    <source>
        <dbReference type="ARBA" id="ARBA00034120"/>
    </source>
</evidence>
<reference evidence="12" key="1">
    <citation type="submission" date="2023-07" db="EMBL/GenBank/DDBJ databases">
        <title>The carbon used by Thiothrix.</title>
        <authorList>
            <person name="Chen L."/>
        </authorList>
    </citation>
    <scope>NUCLEOTIDE SEQUENCE [LARGE SCALE GENOMIC DNA]</scope>
</reference>
<keyword evidence="7" id="KW-0051">Antiviral defense</keyword>
<feature type="domain" description="Reverse transcriptase" evidence="10">
    <location>
        <begin position="159"/>
        <end position="389"/>
    </location>
</feature>
<evidence type="ECO:0000256" key="3">
    <source>
        <dbReference type="ARBA" id="ARBA00022695"/>
    </source>
</evidence>
<sequence length="559" mass="62731">MSQLTRQQLYDQIKASSKDEYILSEMKRLGYWKEAEQPTLAESLIQRRGELQRQINALSSQASDPAAALKAIHQERMAAARQQRIDTKVKRETARYQRALAWHERRQQHIHYLGDAAGFRPSATADVADVERLRSLNLPVLSNAAELAAAMGVTLNELRFLTYSNQVARICHYQHFAIQKKSGGVRQISAPMPRLKRLQYWVLDNILQPLELTEQAHGFVRGRSIVSNARPHVGQKVVINMDLQDFFPTVTYPRILGTFAQLGYNREVATLLALLCSEPDTQMVEMDGKRYYLNQSTRRLPQGAPTSPALSNVICRRLDRRLQGLAHKHGFTYTRYADDLTFSGDNTAAIRALLHWARATVTEEGFNPHPDKTRIMQQGRRQEVTGIVVNQQLSLERQELKRFRALLFQIEKDGYAGKSWGNGFNLLASIKSYGHYVRMVHPEKGERFLAQIAAIQQKHGKPDGNGRAWGRTTDTFRTRSAQGQAPLEGLRVAPVQPAPPLEQLIQHRDVLPQVQAALGLQPVAEAASTDISPSASAEGQAAGESSGGLVNTLLSFLRR</sequence>
<dbReference type="PANTHER" id="PTHR34047:SF7">
    <property type="entry name" value="RNA-DIRECTED DNA POLYMERASE"/>
    <property type="match status" value="1"/>
</dbReference>
<evidence type="ECO:0000259" key="10">
    <source>
        <dbReference type="PROSITE" id="PS50878"/>
    </source>
</evidence>
<dbReference type="PROSITE" id="PS50878">
    <property type="entry name" value="RT_POL"/>
    <property type="match status" value="1"/>
</dbReference>
<keyword evidence="6 11" id="KW-0695">RNA-directed DNA polymerase</keyword>
<dbReference type="InterPro" id="IPR000477">
    <property type="entry name" value="RT_dom"/>
</dbReference>
<keyword evidence="2 11" id="KW-0808">Transferase</keyword>
<evidence type="ECO:0000256" key="1">
    <source>
        <dbReference type="ARBA" id="ARBA00012493"/>
    </source>
</evidence>
<dbReference type="InterPro" id="IPR000123">
    <property type="entry name" value="Reverse_transcriptase_msDNA"/>
</dbReference>
<dbReference type="Pfam" id="PF00078">
    <property type="entry name" value="RVT_1"/>
    <property type="match status" value="1"/>
</dbReference>
<keyword evidence="5" id="KW-0460">Magnesium</keyword>
<evidence type="ECO:0000313" key="12">
    <source>
        <dbReference type="Proteomes" id="UP001308005"/>
    </source>
</evidence>
<evidence type="ECO:0000256" key="9">
    <source>
        <dbReference type="ARBA" id="ARBA00048173"/>
    </source>
</evidence>
<protein>
    <recommendedName>
        <fullName evidence="1">RNA-directed DNA polymerase</fullName>
        <ecNumber evidence="1">2.7.7.49</ecNumber>
    </recommendedName>
</protein>
<proteinExistence type="inferred from homology"/>
<evidence type="ECO:0000313" key="11">
    <source>
        <dbReference type="EMBL" id="MEB4592554.1"/>
    </source>
</evidence>
<dbReference type="PANTHER" id="PTHR34047">
    <property type="entry name" value="NUCLEAR INTRON MATURASE 1, MITOCHONDRIAL-RELATED"/>
    <property type="match status" value="1"/>
</dbReference>
<accession>A0ABU6D0F3</accession>
<evidence type="ECO:0000256" key="5">
    <source>
        <dbReference type="ARBA" id="ARBA00022842"/>
    </source>
</evidence>
<dbReference type="SUPFAM" id="SSF56672">
    <property type="entry name" value="DNA/RNA polymerases"/>
    <property type="match status" value="1"/>
</dbReference>
<keyword evidence="4" id="KW-0479">Metal-binding</keyword>
<dbReference type="CDD" id="cd03487">
    <property type="entry name" value="RT_Bac_retron_II"/>
    <property type="match status" value="1"/>
</dbReference>
<keyword evidence="12" id="KW-1185">Reference proteome</keyword>